<evidence type="ECO:0000256" key="2">
    <source>
        <dbReference type="ARBA" id="ARBA00022980"/>
    </source>
</evidence>
<name>B0CY05_LACBS</name>
<dbReference type="InterPro" id="IPR001648">
    <property type="entry name" value="Ribosomal_bS18"/>
</dbReference>
<dbReference type="STRING" id="486041.B0CY05"/>
<dbReference type="Proteomes" id="UP000001194">
    <property type="component" value="Unassembled WGS sequence"/>
</dbReference>
<dbReference type="PANTHER" id="PTHR13479:SF40">
    <property type="entry name" value="SMALL RIBOSOMAL SUBUNIT PROTEIN BS18M"/>
    <property type="match status" value="1"/>
</dbReference>
<evidence type="ECO:0000313" key="6">
    <source>
        <dbReference type="EMBL" id="EDR12810.1"/>
    </source>
</evidence>
<reference evidence="6 7" key="1">
    <citation type="journal article" date="2008" name="Nature">
        <title>The genome of Laccaria bicolor provides insights into mycorrhizal symbiosis.</title>
        <authorList>
            <person name="Martin F."/>
            <person name="Aerts A."/>
            <person name="Ahren D."/>
            <person name="Brun A."/>
            <person name="Danchin E.G.J."/>
            <person name="Duchaussoy F."/>
            <person name="Gibon J."/>
            <person name="Kohler A."/>
            <person name="Lindquist E."/>
            <person name="Pereda V."/>
            <person name="Salamov A."/>
            <person name="Shapiro H.J."/>
            <person name="Wuyts J."/>
            <person name="Blaudez D."/>
            <person name="Buee M."/>
            <person name="Brokstein P."/>
            <person name="Canbaeck B."/>
            <person name="Cohen D."/>
            <person name="Courty P.E."/>
            <person name="Coutinho P.M."/>
            <person name="Delaruelle C."/>
            <person name="Detter J.C."/>
            <person name="Deveau A."/>
            <person name="DiFazio S."/>
            <person name="Duplessis S."/>
            <person name="Fraissinet-Tachet L."/>
            <person name="Lucic E."/>
            <person name="Frey-Klett P."/>
            <person name="Fourrey C."/>
            <person name="Feussner I."/>
            <person name="Gay G."/>
            <person name="Grimwood J."/>
            <person name="Hoegger P.J."/>
            <person name="Jain P."/>
            <person name="Kilaru S."/>
            <person name="Labbe J."/>
            <person name="Lin Y.C."/>
            <person name="Legue V."/>
            <person name="Le Tacon F."/>
            <person name="Marmeisse R."/>
            <person name="Melayah D."/>
            <person name="Montanini B."/>
            <person name="Muratet M."/>
            <person name="Nehls U."/>
            <person name="Niculita-Hirzel H."/>
            <person name="Oudot-Le Secq M.P."/>
            <person name="Peter M."/>
            <person name="Quesneville H."/>
            <person name="Rajashekar B."/>
            <person name="Reich M."/>
            <person name="Rouhier N."/>
            <person name="Schmutz J."/>
            <person name="Yin T."/>
            <person name="Chalot M."/>
            <person name="Henrissat B."/>
            <person name="Kuees U."/>
            <person name="Lucas S."/>
            <person name="Van de Peer Y."/>
            <person name="Podila G.K."/>
            <person name="Polle A."/>
            <person name="Pukkila P.J."/>
            <person name="Richardson P.M."/>
            <person name="Rouze P."/>
            <person name="Sanders I.R."/>
            <person name="Stajich J.E."/>
            <person name="Tunlid A."/>
            <person name="Tuskan G."/>
            <person name="Grigoriev I.V."/>
        </authorList>
    </citation>
    <scope>NUCLEOTIDE SEQUENCE [LARGE SCALE GENOMIC DNA]</scope>
    <source>
        <strain evidence="7">S238N-H82 / ATCC MYA-4686</strain>
    </source>
</reference>
<dbReference type="EMBL" id="DS547094">
    <property type="protein sequence ID" value="EDR12810.1"/>
    <property type="molecule type" value="Genomic_DNA"/>
</dbReference>
<protein>
    <recommendedName>
        <fullName evidence="4">Small ribosomal subunit protein bS18m</fullName>
    </recommendedName>
</protein>
<feature type="region of interest" description="Disordered" evidence="5">
    <location>
        <begin position="1"/>
        <end position="33"/>
    </location>
</feature>
<dbReference type="Gene3D" id="4.10.640.10">
    <property type="entry name" value="Ribosomal protein S18"/>
    <property type="match status" value="1"/>
</dbReference>
<proteinExistence type="inferred from homology"/>
<dbReference type="HOGENOM" id="CLU_173713_0_0_1"/>
<dbReference type="OrthoDB" id="21463at2759"/>
<evidence type="ECO:0000256" key="3">
    <source>
        <dbReference type="ARBA" id="ARBA00023274"/>
    </source>
</evidence>
<dbReference type="PRINTS" id="PR00974">
    <property type="entry name" value="RIBOSOMALS18"/>
</dbReference>
<keyword evidence="2" id="KW-0689">Ribosomal protein</keyword>
<feature type="non-terminal residue" evidence="6">
    <location>
        <position position="1"/>
    </location>
</feature>
<comment type="similarity">
    <text evidence="1">Belongs to the bacterial ribosomal protein bS18 family.</text>
</comment>
<dbReference type="GO" id="GO:0032543">
    <property type="term" value="P:mitochondrial translation"/>
    <property type="evidence" value="ECO:0007669"/>
    <property type="project" value="TreeGrafter"/>
</dbReference>
<accession>B0CY05</accession>
<evidence type="ECO:0000256" key="1">
    <source>
        <dbReference type="ARBA" id="ARBA00005589"/>
    </source>
</evidence>
<feature type="compositionally biased region" description="Basic and acidic residues" evidence="5">
    <location>
        <begin position="1"/>
        <end position="20"/>
    </location>
</feature>
<dbReference type="GO" id="GO:0005763">
    <property type="term" value="C:mitochondrial small ribosomal subunit"/>
    <property type="evidence" value="ECO:0007669"/>
    <property type="project" value="TreeGrafter"/>
</dbReference>
<dbReference type="RefSeq" id="XP_001877074.1">
    <property type="nucleotide sequence ID" value="XM_001877039.1"/>
</dbReference>
<gene>
    <name evidence="6" type="ORF">LACBIDRAFT_231169</name>
</gene>
<evidence type="ECO:0000256" key="4">
    <source>
        <dbReference type="ARBA" id="ARBA00035264"/>
    </source>
</evidence>
<dbReference type="GO" id="GO:0070181">
    <property type="term" value="F:small ribosomal subunit rRNA binding"/>
    <property type="evidence" value="ECO:0007669"/>
    <property type="project" value="TreeGrafter"/>
</dbReference>
<dbReference type="PANTHER" id="PTHR13479">
    <property type="entry name" value="30S RIBOSOMAL PROTEIN S18"/>
    <property type="match status" value="1"/>
</dbReference>
<keyword evidence="7" id="KW-1185">Reference proteome</keyword>
<dbReference type="InParanoid" id="B0CY05"/>
<dbReference type="Pfam" id="PF01084">
    <property type="entry name" value="Ribosomal_S18"/>
    <property type="match status" value="1"/>
</dbReference>
<dbReference type="GO" id="GO:0003735">
    <property type="term" value="F:structural constituent of ribosome"/>
    <property type="evidence" value="ECO:0007669"/>
    <property type="project" value="InterPro"/>
</dbReference>
<dbReference type="SUPFAM" id="SSF46911">
    <property type="entry name" value="Ribosomal protein S18"/>
    <property type="match status" value="1"/>
</dbReference>
<dbReference type="InterPro" id="IPR036870">
    <property type="entry name" value="Ribosomal_bS18_sf"/>
</dbReference>
<organism evidence="7">
    <name type="scientific">Laccaria bicolor (strain S238N-H82 / ATCC MYA-4686)</name>
    <name type="common">Bicoloured deceiver</name>
    <name type="synonym">Laccaria laccata var. bicolor</name>
    <dbReference type="NCBI Taxonomy" id="486041"/>
    <lineage>
        <taxon>Eukaryota</taxon>
        <taxon>Fungi</taxon>
        <taxon>Dikarya</taxon>
        <taxon>Basidiomycota</taxon>
        <taxon>Agaricomycotina</taxon>
        <taxon>Agaricomycetes</taxon>
        <taxon>Agaricomycetidae</taxon>
        <taxon>Agaricales</taxon>
        <taxon>Agaricineae</taxon>
        <taxon>Hydnangiaceae</taxon>
        <taxon>Laccaria</taxon>
    </lineage>
</organism>
<evidence type="ECO:0000256" key="5">
    <source>
        <dbReference type="SAM" id="MobiDB-lite"/>
    </source>
</evidence>
<dbReference type="AlphaFoldDB" id="B0CY05"/>
<dbReference type="KEGG" id="lbc:LACBIDRAFT_231169"/>
<keyword evidence="3" id="KW-0687">Ribonucleoprotein</keyword>
<sequence length="115" mass="12990">SQVVRPHELTYKARSKDSQSYRKQPAVGPSTAQARYNDPFYQLNLDPLSFATNPLVLSNFISEMGKIYGRSATGLTIKSQRKLGKAIRRAKMMGIIPNLSKPTDSWMFDTRKPRA</sequence>
<dbReference type="GeneID" id="6072815"/>
<evidence type="ECO:0000313" key="7">
    <source>
        <dbReference type="Proteomes" id="UP000001194"/>
    </source>
</evidence>